<dbReference type="RefSeq" id="XP_021872930.1">
    <property type="nucleotide sequence ID" value="XM_022017942.1"/>
</dbReference>
<reference evidence="7 8" key="1">
    <citation type="submission" date="2017-03" db="EMBL/GenBank/DDBJ databases">
        <title>Widespread Adenine N6-methylation of Active Genes in Fungi.</title>
        <authorList>
            <consortium name="DOE Joint Genome Institute"/>
            <person name="Mondo S.J."/>
            <person name="Dannebaum R.O."/>
            <person name="Kuo R.C."/>
            <person name="Louie K.B."/>
            <person name="Bewick A.J."/>
            <person name="Labutti K."/>
            <person name="Haridas S."/>
            <person name="Kuo A."/>
            <person name="Salamov A."/>
            <person name="Ahrendt S.R."/>
            <person name="Lau R."/>
            <person name="Bowen B.P."/>
            <person name="Lipzen A."/>
            <person name="Sullivan W."/>
            <person name="Andreopoulos W.B."/>
            <person name="Clum A."/>
            <person name="Lindquist E."/>
            <person name="Daum C."/>
            <person name="Northen T.R."/>
            <person name="Ramamoorthy G."/>
            <person name="Schmitz R.J."/>
            <person name="Gryganskyi A."/>
            <person name="Culley D."/>
            <person name="Magnuson J."/>
            <person name="James T.Y."/>
            <person name="O'Malley M.A."/>
            <person name="Stajich J.E."/>
            <person name="Spatafora J.W."/>
            <person name="Visel A."/>
            <person name="Grigoriev I.V."/>
        </authorList>
    </citation>
    <scope>NUCLEOTIDE SEQUENCE [LARGE SCALE GENOMIC DNA]</scope>
    <source>
        <strain evidence="7 8">NRRL Y-17943</strain>
    </source>
</reference>
<evidence type="ECO:0000256" key="5">
    <source>
        <dbReference type="SAM" id="MobiDB-lite"/>
    </source>
</evidence>
<dbReference type="GO" id="GO:0071949">
    <property type="term" value="F:FAD binding"/>
    <property type="evidence" value="ECO:0007669"/>
    <property type="project" value="InterPro"/>
</dbReference>
<dbReference type="Pfam" id="PF01494">
    <property type="entry name" value="FAD_binding_3"/>
    <property type="match status" value="1"/>
</dbReference>
<evidence type="ECO:0000256" key="4">
    <source>
        <dbReference type="ARBA" id="ARBA00023033"/>
    </source>
</evidence>
<dbReference type="AlphaFoldDB" id="A0A1Y1UNH1"/>
<dbReference type="PANTHER" id="PTHR47178:SF5">
    <property type="entry name" value="FAD-BINDING DOMAIN-CONTAINING PROTEIN"/>
    <property type="match status" value="1"/>
</dbReference>
<dbReference type="OrthoDB" id="655030at2759"/>
<keyword evidence="8" id="KW-1185">Reference proteome</keyword>
<comment type="caution">
    <text evidence="7">The sequence shown here is derived from an EMBL/GenBank/DDBJ whole genome shotgun (WGS) entry which is preliminary data.</text>
</comment>
<dbReference type="Pfam" id="PF13450">
    <property type="entry name" value="NAD_binding_8"/>
    <property type="match status" value="1"/>
</dbReference>
<evidence type="ECO:0000259" key="6">
    <source>
        <dbReference type="Pfam" id="PF01494"/>
    </source>
</evidence>
<dbReference type="Proteomes" id="UP000193218">
    <property type="component" value="Unassembled WGS sequence"/>
</dbReference>
<evidence type="ECO:0000313" key="7">
    <source>
        <dbReference type="EMBL" id="ORX39067.1"/>
    </source>
</evidence>
<dbReference type="InParanoid" id="A0A1Y1UNH1"/>
<proteinExistence type="predicted"/>
<evidence type="ECO:0000313" key="8">
    <source>
        <dbReference type="Proteomes" id="UP000193218"/>
    </source>
</evidence>
<feature type="compositionally biased region" description="Polar residues" evidence="5">
    <location>
        <begin position="153"/>
        <end position="169"/>
    </location>
</feature>
<protein>
    <recommendedName>
        <fullName evidence="6">FAD-binding domain-containing protein</fullName>
    </recommendedName>
</protein>
<evidence type="ECO:0000256" key="2">
    <source>
        <dbReference type="ARBA" id="ARBA00022827"/>
    </source>
</evidence>
<keyword evidence="3" id="KW-0560">Oxidoreductase</keyword>
<name>A0A1Y1UNH1_9TREE</name>
<keyword evidence="4" id="KW-0503">Monooxygenase</keyword>
<evidence type="ECO:0000256" key="1">
    <source>
        <dbReference type="ARBA" id="ARBA00022630"/>
    </source>
</evidence>
<dbReference type="InterPro" id="IPR036188">
    <property type="entry name" value="FAD/NAD-bd_sf"/>
</dbReference>
<gene>
    <name evidence="7" type="ORF">BD324DRAFT_649160</name>
</gene>
<organism evidence="7 8">
    <name type="scientific">Kockovaella imperatae</name>
    <dbReference type="NCBI Taxonomy" id="4999"/>
    <lineage>
        <taxon>Eukaryota</taxon>
        <taxon>Fungi</taxon>
        <taxon>Dikarya</taxon>
        <taxon>Basidiomycota</taxon>
        <taxon>Agaricomycotina</taxon>
        <taxon>Tremellomycetes</taxon>
        <taxon>Tremellales</taxon>
        <taxon>Cuniculitremaceae</taxon>
        <taxon>Kockovaella</taxon>
    </lineage>
</organism>
<feature type="domain" description="FAD-binding" evidence="6">
    <location>
        <begin position="363"/>
        <end position="443"/>
    </location>
</feature>
<dbReference type="GO" id="GO:0004497">
    <property type="term" value="F:monooxygenase activity"/>
    <property type="evidence" value="ECO:0007669"/>
    <property type="project" value="UniProtKB-KW"/>
</dbReference>
<evidence type="ECO:0000256" key="3">
    <source>
        <dbReference type="ARBA" id="ARBA00023002"/>
    </source>
</evidence>
<sequence length="469" mass="50928">MLNAAKTVLNRAAVMKDPTLARQMSSQPRKPVLIIGAGLGGLVLAHGLRRRNIPFELYERDVADSSRAQGYRITLQGKGPTALETCLPDSTMQSVLQRSGQPFKAMPDGAIVDALSGEKVGSMFEIKVPGGGQLGKGKGGPGSGPGGGKIGPTSFQANDTSQNDAGTSSRLPMRYHFQVDRRELRNDLLKDLPSPHYAKAFERYTATADGVIAHFSDGSSSTEGSLLVGANGVHSRVARQLIGEASIPLDTGVRLVYGKTPLTSDLLEQLSDNIRQGPKLIKDARDPHHQVFLLKDNMEFSHQESPNPYVFWSLIGDNVSFNVPDDKLFAMSPEEVSELTLKISSEWKDSLRVILKEQSTSETAVMRMTTSDPMRLPNWSTDRHVTLLGDALHCMPPTGGQGANSAMGDGMDLAERLSSGERDGEGWTEEVIRAYEQEMKATVGPMVKIGYARAVAWFGMKPMEGFRTE</sequence>
<feature type="region of interest" description="Disordered" evidence="5">
    <location>
        <begin position="127"/>
        <end position="169"/>
    </location>
</feature>
<dbReference type="STRING" id="4999.A0A1Y1UNH1"/>
<dbReference type="PRINTS" id="PR00420">
    <property type="entry name" value="RNGMNOXGNASE"/>
</dbReference>
<dbReference type="PANTHER" id="PTHR47178">
    <property type="entry name" value="MONOOXYGENASE, FAD-BINDING"/>
    <property type="match status" value="1"/>
</dbReference>
<dbReference type="SUPFAM" id="SSF51905">
    <property type="entry name" value="FAD/NAD(P)-binding domain"/>
    <property type="match status" value="1"/>
</dbReference>
<dbReference type="InterPro" id="IPR002938">
    <property type="entry name" value="FAD-bd"/>
</dbReference>
<dbReference type="EMBL" id="NBSH01000003">
    <property type="protein sequence ID" value="ORX39067.1"/>
    <property type="molecule type" value="Genomic_DNA"/>
</dbReference>
<accession>A0A1Y1UNH1</accession>
<keyword evidence="1" id="KW-0285">Flavoprotein</keyword>
<keyword evidence="2" id="KW-0274">FAD</keyword>
<dbReference type="GeneID" id="33559751"/>
<dbReference type="Gene3D" id="3.50.50.60">
    <property type="entry name" value="FAD/NAD(P)-binding domain"/>
    <property type="match status" value="2"/>
</dbReference>
<feature type="compositionally biased region" description="Gly residues" evidence="5">
    <location>
        <begin position="129"/>
        <end position="150"/>
    </location>
</feature>